<feature type="domain" description="OmpR/PhoB-type" evidence="5">
    <location>
        <begin position="133"/>
        <end position="232"/>
    </location>
</feature>
<dbReference type="PANTHER" id="PTHR48111:SF73">
    <property type="entry name" value="ALKALINE PHOSPHATASE SYNTHESIS TRANSCRIPTIONAL REGULATORY PROTEIN PHOP"/>
    <property type="match status" value="1"/>
</dbReference>
<protein>
    <submittedName>
        <fullName evidence="6">Response regulator transcription factor</fullName>
    </submittedName>
</protein>
<dbReference type="CDD" id="cd00383">
    <property type="entry name" value="trans_reg_C"/>
    <property type="match status" value="1"/>
</dbReference>
<evidence type="ECO:0000256" key="1">
    <source>
        <dbReference type="ARBA" id="ARBA00023125"/>
    </source>
</evidence>
<dbReference type="Proteomes" id="UP001597526">
    <property type="component" value="Unassembled WGS sequence"/>
</dbReference>
<dbReference type="InterPro" id="IPR036388">
    <property type="entry name" value="WH-like_DNA-bd_sf"/>
</dbReference>
<dbReference type="InterPro" id="IPR039420">
    <property type="entry name" value="WalR-like"/>
</dbReference>
<dbReference type="PROSITE" id="PS51755">
    <property type="entry name" value="OMPR_PHOB"/>
    <property type="match status" value="1"/>
</dbReference>
<dbReference type="RefSeq" id="WP_377767345.1">
    <property type="nucleotide sequence ID" value="NZ_JBHULB010000016.1"/>
</dbReference>
<organism evidence="6 7">
    <name type="scientific">Croceitalea marina</name>
    <dbReference type="NCBI Taxonomy" id="1775166"/>
    <lineage>
        <taxon>Bacteria</taxon>
        <taxon>Pseudomonadati</taxon>
        <taxon>Bacteroidota</taxon>
        <taxon>Flavobacteriia</taxon>
        <taxon>Flavobacteriales</taxon>
        <taxon>Flavobacteriaceae</taxon>
        <taxon>Croceitalea</taxon>
    </lineage>
</organism>
<evidence type="ECO:0000313" key="6">
    <source>
        <dbReference type="EMBL" id="MFD2587828.1"/>
    </source>
</evidence>
<sequence>MKNVLIIEDDLEIIHLLEIHLKDLGCSITSATQGDDGLRKAIEQVPDLIILDVMLPEMDGIEVCQKIRANNVQSPIIMLTARSEEIDKVLGLEVGADDYLTKPFSVREFIARVKAIFRREKMSVKEEVNTTSEKIMHFQNLSVDVEMRKVVLNGIKVELSPKEFELLVLLSSNPGKSYDRTKLLNLIWGYDFKGYEHTVNSHINRLRSKIEPDMSNPKFILTTWGVGYKFNEEL</sequence>
<dbReference type="SMART" id="SM00862">
    <property type="entry name" value="Trans_reg_C"/>
    <property type="match status" value="1"/>
</dbReference>
<feature type="DNA-binding region" description="OmpR/PhoB-type" evidence="3">
    <location>
        <begin position="133"/>
        <end position="232"/>
    </location>
</feature>
<evidence type="ECO:0000313" key="7">
    <source>
        <dbReference type="Proteomes" id="UP001597526"/>
    </source>
</evidence>
<dbReference type="EMBL" id="JBHULB010000016">
    <property type="protein sequence ID" value="MFD2587828.1"/>
    <property type="molecule type" value="Genomic_DNA"/>
</dbReference>
<dbReference type="Gene3D" id="1.10.10.10">
    <property type="entry name" value="Winged helix-like DNA-binding domain superfamily/Winged helix DNA-binding domain"/>
    <property type="match status" value="1"/>
</dbReference>
<evidence type="ECO:0000256" key="3">
    <source>
        <dbReference type="PROSITE-ProRule" id="PRU01091"/>
    </source>
</evidence>
<feature type="domain" description="Response regulatory" evidence="4">
    <location>
        <begin position="3"/>
        <end position="117"/>
    </location>
</feature>
<reference evidence="7" key="1">
    <citation type="journal article" date="2019" name="Int. J. Syst. Evol. Microbiol.">
        <title>The Global Catalogue of Microorganisms (GCM) 10K type strain sequencing project: providing services to taxonomists for standard genome sequencing and annotation.</title>
        <authorList>
            <consortium name="The Broad Institute Genomics Platform"/>
            <consortium name="The Broad Institute Genome Sequencing Center for Infectious Disease"/>
            <person name="Wu L."/>
            <person name="Ma J."/>
        </authorList>
    </citation>
    <scope>NUCLEOTIDE SEQUENCE [LARGE SCALE GENOMIC DNA]</scope>
    <source>
        <strain evidence="7">KCTC 52368</strain>
    </source>
</reference>
<dbReference type="InterPro" id="IPR016032">
    <property type="entry name" value="Sig_transdc_resp-reg_C-effctor"/>
</dbReference>
<dbReference type="Gene3D" id="6.10.250.690">
    <property type="match status" value="1"/>
</dbReference>
<evidence type="ECO:0000256" key="2">
    <source>
        <dbReference type="PROSITE-ProRule" id="PRU00169"/>
    </source>
</evidence>
<dbReference type="Gene3D" id="3.40.50.2300">
    <property type="match status" value="1"/>
</dbReference>
<evidence type="ECO:0000259" key="4">
    <source>
        <dbReference type="PROSITE" id="PS50110"/>
    </source>
</evidence>
<dbReference type="SUPFAM" id="SSF52172">
    <property type="entry name" value="CheY-like"/>
    <property type="match status" value="1"/>
</dbReference>
<dbReference type="Pfam" id="PF00486">
    <property type="entry name" value="Trans_reg_C"/>
    <property type="match status" value="1"/>
</dbReference>
<evidence type="ECO:0000259" key="5">
    <source>
        <dbReference type="PROSITE" id="PS51755"/>
    </source>
</evidence>
<feature type="modified residue" description="4-aspartylphosphate" evidence="2">
    <location>
        <position position="52"/>
    </location>
</feature>
<name>A0ABW5N0T0_9FLAO</name>
<dbReference type="SMART" id="SM00448">
    <property type="entry name" value="REC"/>
    <property type="match status" value="1"/>
</dbReference>
<keyword evidence="2" id="KW-0597">Phosphoprotein</keyword>
<dbReference type="PANTHER" id="PTHR48111">
    <property type="entry name" value="REGULATOR OF RPOS"/>
    <property type="match status" value="1"/>
</dbReference>
<comment type="caution">
    <text evidence="6">The sequence shown here is derived from an EMBL/GenBank/DDBJ whole genome shotgun (WGS) entry which is preliminary data.</text>
</comment>
<keyword evidence="7" id="KW-1185">Reference proteome</keyword>
<dbReference type="InterPro" id="IPR001867">
    <property type="entry name" value="OmpR/PhoB-type_DNA-bd"/>
</dbReference>
<dbReference type="Pfam" id="PF00072">
    <property type="entry name" value="Response_reg"/>
    <property type="match status" value="1"/>
</dbReference>
<dbReference type="SUPFAM" id="SSF46894">
    <property type="entry name" value="C-terminal effector domain of the bipartite response regulators"/>
    <property type="match status" value="1"/>
</dbReference>
<accession>A0ABW5N0T0</accession>
<keyword evidence="1 3" id="KW-0238">DNA-binding</keyword>
<dbReference type="InterPro" id="IPR011006">
    <property type="entry name" value="CheY-like_superfamily"/>
</dbReference>
<dbReference type="InterPro" id="IPR001789">
    <property type="entry name" value="Sig_transdc_resp-reg_receiver"/>
</dbReference>
<dbReference type="PROSITE" id="PS50110">
    <property type="entry name" value="RESPONSE_REGULATORY"/>
    <property type="match status" value="1"/>
</dbReference>
<proteinExistence type="predicted"/>
<gene>
    <name evidence="6" type="ORF">ACFSQJ_12855</name>
</gene>